<comment type="caution">
    <text evidence="1">The sequence shown here is derived from an EMBL/GenBank/DDBJ whole genome shotgun (WGS) entry which is preliminary data.</text>
</comment>
<accession>A0A0B3RGA4</accession>
<name>A0A0B3RGA4_9RHOB</name>
<keyword evidence="2" id="KW-1185">Reference proteome</keyword>
<dbReference type="GeneID" id="66502445"/>
<accession>A0A225PS76</accession>
<dbReference type="AlphaFoldDB" id="A0A0B3RGA4"/>
<protein>
    <submittedName>
        <fullName evidence="1">Uncharacterized protein</fullName>
    </submittedName>
</protein>
<gene>
    <name evidence="1" type="ORF">OA50_05138</name>
</gene>
<organism evidence="1 2">
    <name type="scientific">Mameliella alba</name>
    <dbReference type="NCBI Taxonomy" id="561184"/>
    <lineage>
        <taxon>Bacteria</taxon>
        <taxon>Pseudomonadati</taxon>
        <taxon>Pseudomonadota</taxon>
        <taxon>Alphaproteobacteria</taxon>
        <taxon>Rhodobacterales</taxon>
        <taxon>Roseobacteraceae</taxon>
        <taxon>Mameliella</taxon>
    </lineage>
</organism>
<sequence>MSEPFFISQTFDPHVVGDEGAARAWFDLRASEAVAEGGTFPRCTVSDAGDGLLFECWKDRPTNQGEPRWQMQDVKQED</sequence>
<evidence type="ECO:0000313" key="1">
    <source>
        <dbReference type="EMBL" id="KHQ50290.1"/>
    </source>
</evidence>
<dbReference type="STRING" id="561184.SAMN05216376_111135"/>
<reference evidence="1 2" key="1">
    <citation type="submission" date="2014-10" db="EMBL/GenBank/DDBJ databases">
        <title>Genome sequence of Ponticoccus sp. strain UMTAT08 isolated from clonal culture of toxic dinoflagellate Alexandrium tamiyavanichii.</title>
        <authorList>
            <person name="Gan H.Y."/>
            <person name="Muhd D.-D."/>
            <person name="Mohd Noor M.E."/>
            <person name="Yeong Y.S."/>
            <person name="Usup G."/>
        </authorList>
    </citation>
    <scope>NUCLEOTIDE SEQUENCE [LARGE SCALE GENOMIC DNA]</scope>
    <source>
        <strain evidence="1 2">UMTAT08</strain>
    </source>
</reference>
<evidence type="ECO:0000313" key="2">
    <source>
        <dbReference type="Proteomes" id="UP000030960"/>
    </source>
</evidence>
<dbReference type="Proteomes" id="UP000030960">
    <property type="component" value="Unassembled WGS sequence"/>
</dbReference>
<dbReference type="RefSeq" id="WP_043146379.1">
    <property type="nucleotide sequence ID" value="NZ_BMGQ01000010.1"/>
</dbReference>
<dbReference type="EMBL" id="JSUQ01000028">
    <property type="protein sequence ID" value="KHQ50290.1"/>
    <property type="molecule type" value="Genomic_DNA"/>
</dbReference>
<proteinExistence type="predicted"/>